<dbReference type="PROSITE" id="PS50066">
    <property type="entry name" value="MADS_BOX_2"/>
    <property type="match status" value="1"/>
</dbReference>
<dbReference type="EnsemblPlants" id="ORUFI05G18270.1">
    <property type="protein sequence ID" value="ORUFI05G18270.1"/>
    <property type="gene ID" value="ORUFI05G18270"/>
</dbReference>
<dbReference type="PRINTS" id="PR00404">
    <property type="entry name" value="MADSDOMAIN"/>
</dbReference>
<keyword evidence="6" id="KW-0238">DNA-binding</keyword>
<evidence type="ECO:0000256" key="8">
    <source>
        <dbReference type="ARBA" id="ARBA00023163"/>
    </source>
</evidence>
<dbReference type="eggNOG" id="KOG0014">
    <property type="taxonomic scope" value="Eukaryota"/>
</dbReference>
<dbReference type="PROSITE" id="PS51297">
    <property type="entry name" value="K_BOX"/>
    <property type="match status" value="1"/>
</dbReference>
<keyword evidence="9" id="KW-0539">Nucleus</keyword>
<comment type="subcellular location">
    <subcellularLocation>
        <location evidence="1">Nucleus</location>
    </subcellularLocation>
</comment>
<accession>A0A0E0PMQ2</accession>
<dbReference type="HOGENOM" id="CLU_053053_0_4_1"/>
<evidence type="ECO:0000313" key="13">
    <source>
        <dbReference type="EnsemblPlants" id="ORUFI05G18270.1"/>
    </source>
</evidence>
<dbReference type="GO" id="GO:0010093">
    <property type="term" value="P:specification of floral organ identity"/>
    <property type="evidence" value="ECO:0007669"/>
    <property type="project" value="UniProtKB-ARBA"/>
</dbReference>
<keyword evidence="4" id="KW-0805">Transcription regulation</keyword>
<dbReference type="Gramene" id="ORUFI05G18270.1">
    <property type="protein sequence ID" value="ORUFI05G18270.1"/>
    <property type="gene ID" value="ORUFI05G18270"/>
</dbReference>
<name>A0A0E0PMQ2_ORYRU</name>
<keyword evidence="14" id="KW-1185">Reference proteome</keyword>
<dbReference type="OMA" id="GYHQKGR"/>
<evidence type="ECO:0000256" key="5">
    <source>
        <dbReference type="ARBA" id="ARBA00023089"/>
    </source>
</evidence>
<dbReference type="InterPro" id="IPR002100">
    <property type="entry name" value="TF_MADSbox"/>
</dbReference>
<dbReference type="FunFam" id="3.40.1810.10:FF:000017">
    <property type="entry name" value="PISTILLATA-like MADS-box transcription factor"/>
    <property type="match status" value="1"/>
</dbReference>
<dbReference type="GO" id="GO:0000977">
    <property type="term" value="F:RNA polymerase II transcription regulatory region sequence-specific DNA binding"/>
    <property type="evidence" value="ECO:0007669"/>
    <property type="project" value="InterPro"/>
</dbReference>
<protein>
    <recommendedName>
        <fullName evidence="15">MADS-box domain-containing protein</fullName>
    </recommendedName>
</protein>
<dbReference type="SMART" id="SM00432">
    <property type="entry name" value="MADS"/>
    <property type="match status" value="1"/>
</dbReference>
<evidence type="ECO:0000256" key="9">
    <source>
        <dbReference type="ARBA" id="ARBA00023242"/>
    </source>
</evidence>
<keyword evidence="5" id="KW-0287">Flowering</keyword>
<evidence type="ECO:0000256" key="10">
    <source>
        <dbReference type="SAM" id="MobiDB-lite"/>
    </source>
</evidence>
<evidence type="ECO:0000259" key="11">
    <source>
        <dbReference type="PROSITE" id="PS50066"/>
    </source>
</evidence>
<dbReference type="Pfam" id="PF00319">
    <property type="entry name" value="SRF-TF"/>
    <property type="match status" value="1"/>
</dbReference>
<dbReference type="Gene3D" id="3.40.1810.10">
    <property type="entry name" value="Transcription factor, MADS-box"/>
    <property type="match status" value="1"/>
</dbReference>
<feature type="domain" description="K-box" evidence="12">
    <location>
        <begin position="191"/>
        <end position="279"/>
    </location>
</feature>
<evidence type="ECO:0000256" key="6">
    <source>
        <dbReference type="ARBA" id="ARBA00023125"/>
    </source>
</evidence>
<dbReference type="Pfam" id="PF01486">
    <property type="entry name" value="K-box"/>
    <property type="match status" value="1"/>
</dbReference>
<evidence type="ECO:0000313" key="14">
    <source>
        <dbReference type="Proteomes" id="UP000008022"/>
    </source>
</evidence>
<evidence type="ECO:0000256" key="2">
    <source>
        <dbReference type="ARBA" id="ARBA00022473"/>
    </source>
</evidence>
<dbReference type="InterPro" id="IPR036879">
    <property type="entry name" value="TF_MADSbox_sf"/>
</dbReference>
<evidence type="ECO:0000256" key="7">
    <source>
        <dbReference type="ARBA" id="ARBA00023159"/>
    </source>
</evidence>
<evidence type="ECO:0008006" key="15">
    <source>
        <dbReference type="Google" id="ProtNLM"/>
    </source>
</evidence>
<keyword evidence="3" id="KW-0221">Differentiation</keyword>
<keyword evidence="7" id="KW-0010">Activator</keyword>
<dbReference type="STRING" id="4529.A0A0E0PMQ2"/>
<evidence type="ECO:0000256" key="1">
    <source>
        <dbReference type="ARBA" id="ARBA00004123"/>
    </source>
</evidence>
<keyword evidence="2" id="KW-0217">Developmental protein</keyword>
<feature type="domain" description="MADS-box" evidence="11">
    <location>
        <begin position="108"/>
        <end position="168"/>
    </location>
</feature>
<dbReference type="PANTHER" id="PTHR48019">
    <property type="entry name" value="SERUM RESPONSE FACTOR HOMOLOG"/>
    <property type="match status" value="1"/>
</dbReference>
<dbReference type="CDD" id="cd00265">
    <property type="entry name" value="MADS_MEF2_like"/>
    <property type="match status" value="1"/>
</dbReference>
<dbReference type="InterPro" id="IPR033896">
    <property type="entry name" value="MEF2-like_N"/>
</dbReference>
<dbReference type="AlphaFoldDB" id="A0A0E0PMQ2"/>
<reference evidence="14" key="1">
    <citation type="submission" date="2013-06" db="EMBL/GenBank/DDBJ databases">
        <authorList>
            <person name="Zhao Q."/>
        </authorList>
    </citation>
    <scope>NUCLEOTIDE SEQUENCE</scope>
    <source>
        <strain evidence="14">cv. W1943</strain>
    </source>
</reference>
<proteinExistence type="predicted"/>
<dbReference type="GO" id="GO:0003700">
    <property type="term" value="F:DNA-binding transcription factor activity"/>
    <property type="evidence" value="ECO:0007669"/>
    <property type="project" value="InterPro"/>
</dbReference>
<keyword evidence="8" id="KW-0804">Transcription</keyword>
<dbReference type="InterPro" id="IPR050142">
    <property type="entry name" value="MADS-box/MEF2_TF"/>
</dbReference>
<dbReference type="GO" id="GO:0045944">
    <property type="term" value="P:positive regulation of transcription by RNA polymerase II"/>
    <property type="evidence" value="ECO:0007669"/>
    <property type="project" value="InterPro"/>
</dbReference>
<feature type="compositionally biased region" description="Basic and acidic residues" evidence="10">
    <location>
        <begin position="1"/>
        <end position="16"/>
    </location>
</feature>
<dbReference type="GO" id="GO:0030154">
    <property type="term" value="P:cell differentiation"/>
    <property type="evidence" value="ECO:0007669"/>
    <property type="project" value="UniProtKB-KW"/>
</dbReference>
<evidence type="ECO:0000256" key="4">
    <source>
        <dbReference type="ARBA" id="ARBA00023015"/>
    </source>
</evidence>
<evidence type="ECO:0000259" key="12">
    <source>
        <dbReference type="PROSITE" id="PS51297"/>
    </source>
</evidence>
<organism evidence="13 14">
    <name type="scientific">Oryza rufipogon</name>
    <name type="common">Brownbeard rice</name>
    <name type="synonym">Asian wild rice</name>
    <dbReference type="NCBI Taxonomy" id="4529"/>
    <lineage>
        <taxon>Eukaryota</taxon>
        <taxon>Viridiplantae</taxon>
        <taxon>Streptophyta</taxon>
        <taxon>Embryophyta</taxon>
        <taxon>Tracheophyta</taxon>
        <taxon>Spermatophyta</taxon>
        <taxon>Magnoliopsida</taxon>
        <taxon>Liliopsida</taxon>
        <taxon>Poales</taxon>
        <taxon>Poaceae</taxon>
        <taxon>BOP clade</taxon>
        <taxon>Oryzoideae</taxon>
        <taxon>Oryzeae</taxon>
        <taxon>Oryzinae</taxon>
        <taxon>Oryza</taxon>
    </lineage>
</organism>
<dbReference type="GO" id="GO:0046983">
    <property type="term" value="F:protein dimerization activity"/>
    <property type="evidence" value="ECO:0007669"/>
    <property type="project" value="InterPro"/>
</dbReference>
<sequence>MAQCTTRERERERERAVSISGAPALPHRESPPHLHSFHGGLPPPPPPLHPPLLLHSNHGVQSSTPPTIPTLKTGRTATPQPSCFFESEVKICFLVCVLGVEEEEELDMGRGKIEIKRIENSTNRQVTFSKRRAGILKKAREIGVLCDAEVGVVIFSSAGKLSDYCTPKTTLSRILEKYQTNSGKILWDEKHKSLSAEIDRVKKENDNMQIELRLVHMKGEDLNSLQPKELIAIEEALNNGQANLRDKMMDHWRMHKRNEKMLEDEHKMLAFRVHQQEVELSGGIRELELGYHHDDRDFAASMPFTFRVQPSHPNLQQEK</sequence>
<dbReference type="InterPro" id="IPR002487">
    <property type="entry name" value="TF_Kbox"/>
</dbReference>
<evidence type="ECO:0000256" key="3">
    <source>
        <dbReference type="ARBA" id="ARBA00022782"/>
    </source>
</evidence>
<reference evidence="13" key="2">
    <citation type="submission" date="2015-06" db="UniProtKB">
        <authorList>
            <consortium name="EnsemblPlants"/>
        </authorList>
    </citation>
    <scope>IDENTIFICATION</scope>
</reference>
<dbReference type="SUPFAM" id="SSF55455">
    <property type="entry name" value="SRF-like"/>
    <property type="match status" value="1"/>
</dbReference>
<feature type="region of interest" description="Disordered" evidence="10">
    <location>
        <begin position="1"/>
        <end position="45"/>
    </location>
</feature>
<dbReference type="Proteomes" id="UP000008022">
    <property type="component" value="Unassembled WGS sequence"/>
</dbReference>
<dbReference type="GO" id="GO:0005634">
    <property type="term" value="C:nucleus"/>
    <property type="evidence" value="ECO:0007669"/>
    <property type="project" value="UniProtKB-SubCell"/>
</dbReference>